<comment type="domain">
    <text evidence="12">Contains an N-terminal zinc-binding domain, a central core domain that contains the primase activity, and a C-terminal DnaB-binding domain.</text>
</comment>
<evidence type="ECO:0000313" key="16">
    <source>
        <dbReference type="EMBL" id="GFP24733.1"/>
    </source>
</evidence>
<dbReference type="InterPro" id="IPR019475">
    <property type="entry name" value="DNA_primase_DnaB-bd"/>
</dbReference>
<dbReference type="SMART" id="SM00493">
    <property type="entry name" value="TOPRIM"/>
    <property type="match status" value="1"/>
</dbReference>
<dbReference type="GO" id="GO:0000428">
    <property type="term" value="C:DNA-directed RNA polymerase complex"/>
    <property type="evidence" value="ECO:0007669"/>
    <property type="project" value="UniProtKB-KW"/>
</dbReference>
<dbReference type="GO" id="GO:1990077">
    <property type="term" value="C:primosome complex"/>
    <property type="evidence" value="ECO:0007669"/>
    <property type="project" value="UniProtKB-KW"/>
</dbReference>
<evidence type="ECO:0000256" key="12">
    <source>
        <dbReference type="HAMAP-Rule" id="MF_00974"/>
    </source>
</evidence>
<comment type="similarity">
    <text evidence="12 13">Belongs to the DnaG primase family.</text>
</comment>
<evidence type="ECO:0000256" key="9">
    <source>
        <dbReference type="ARBA" id="ARBA00022842"/>
    </source>
</evidence>
<organism evidence="16 17">
    <name type="scientific">Candidatus Hakubella thermalkaliphila</name>
    <dbReference type="NCBI Taxonomy" id="2754717"/>
    <lineage>
        <taxon>Bacteria</taxon>
        <taxon>Bacillati</taxon>
        <taxon>Actinomycetota</taxon>
        <taxon>Actinomycetota incertae sedis</taxon>
        <taxon>Candidatus Hakubellales</taxon>
        <taxon>Candidatus Hakubellaceae</taxon>
        <taxon>Candidatus Hakubella</taxon>
    </lineage>
</organism>
<dbReference type="PROSITE" id="PS50880">
    <property type="entry name" value="TOPRIM"/>
    <property type="match status" value="1"/>
</dbReference>
<evidence type="ECO:0000256" key="8">
    <source>
        <dbReference type="ARBA" id="ARBA00022833"/>
    </source>
</evidence>
<dbReference type="HAMAP" id="MF_00974">
    <property type="entry name" value="DNA_primase_DnaG"/>
    <property type="match status" value="1"/>
</dbReference>
<dbReference type="Gene3D" id="1.10.860.10">
    <property type="entry name" value="DNAb Helicase, Chain A"/>
    <property type="match status" value="1"/>
</dbReference>
<dbReference type="InterPro" id="IPR036977">
    <property type="entry name" value="DNA_primase_Znf_CHC2"/>
</dbReference>
<dbReference type="PIRSF" id="PIRSF002811">
    <property type="entry name" value="DnaG"/>
    <property type="match status" value="1"/>
</dbReference>
<dbReference type="SMART" id="SM00400">
    <property type="entry name" value="ZnF_CHCC"/>
    <property type="match status" value="1"/>
</dbReference>
<dbReference type="Pfam" id="PF10410">
    <property type="entry name" value="DnaB_bind"/>
    <property type="match status" value="1"/>
</dbReference>
<evidence type="ECO:0000256" key="14">
    <source>
        <dbReference type="PIRSR" id="PIRSR002811-1"/>
    </source>
</evidence>
<dbReference type="AlphaFoldDB" id="A0A6V8NXH3"/>
<dbReference type="Gene3D" id="3.90.980.10">
    <property type="entry name" value="DNA primase, catalytic core, N-terminal domain"/>
    <property type="match status" value="1"/>
</dbReference>
<keyword evidence="9" id="KW-0460">Magnesium</keyword>
<keyword evidence="8 12" id="KW-0862">Zinc</keyword>
<keyword evidence="11 12" id="KW-0804">Transcription</keyword>
<dbReference type="FunFam" id="3.40.1360.10:FF:000002">
    <property type="entry name" value="DNA primase"/>
    <property type="match status" value="1"/>
</dbReference>
<dbReference type="GO" id="GO:0008270">
    <property type="term" value="F:zinc ion binding"/>
    <property type="evidence" value="ECO:0007669"/>
    <property type="project" value="UniProtKB-UniRule"/>
</dbReference>
<keyword evidence="3 12" id="KW-0808">Transferase</keyword>
<comment type="caution">
    <text evidence="16">The sequence shown here is derived from an EMBL/GenBank/DDBJ whole genome shotgun (WGS) entry which is preliminary data.</text>
</comment>
<dbReference type="NCBIfam" id="TIGR01391">
    <property type="entry name" value="dnaG"/>
    <property type="match status" value="1"/>
</dbReference>
<dbReference type="EMBL" id="BLRX01000010">
    <property type="protein sequence ID" value="GFP24733.1"/>
    <property type="molecule type" value="Genomic_DNA"/>
</dbReference>
<evidence type="ECO:0000256" key="7">
    <source>
        <dbReference type="ARBA" id="ARBA00022771"/>
    </source>
</evidence>
<keyword evidence="7 12" id="KW-0863">Zinc-finger</keyword>
<dbReference type="GO" id="GO:0003899">
    <property type="term" value="F:DNA-directed RNA polymerase activity"/>
    <property type="evidence" value="ECO:0007669"/>
    <property type="project" value="UniProtKB-UniRule"/>
</dbReference>
<dbReference type="GO" id="GO:0006269">
    <property type="term" value="P:DNA replication, synthesis of primer"/>
    <property type="evidence" value="ECO:0007669"/>
    <property type="project" value="UniProtKB-UniRule"/>
</dbReference>
<feature type="domain" description="Toprim" evidence="15">
    <location>
        <begin position="262"/>
        <end position="343"/>
    </location>
</feature>
<dbReference type="InterPro" id="IPR016136">
    <property type="entry name" value="DNA_helicase_N/primase_C"/>
</dbReference>
<dbReference type="InterPro" id="IPR037068">
    <property type="entry name" value="DNA_primase_core_N_sf"/>
</dbReference>
<evidence type="ECO:0000256" key="3">
    <source>
        <dbReference type="ARBA" id="ARBA00022679"/>
    </source>
</evidence>
<dbReference type="GO" id="GO:0003677">
    <property type="term" value="F:DNA binding"/>
    <property type="evidence" value="ECO:0007669"/>
    <property type="project" value="UniProtKB-KW"/>
</dbReference>
<dbReference type="SUPFAM" id="SSF56731">
    <property type="entry name" value="DNA primase core"/>
    <property type="match status" value="1"/>
</dbReference>
<dbReference type="InterPro" id="IPR002694">
    <property type="entry name" value="Znf_CHC2"/>
</dbReference>
<dbReference type="SUPFAM" id="SSF57783">
    <property type="entry name" value="Zinc beta-ribbon"/>
    <property type="match status" value="1"/>
</dbReference>
<evidence type="ECO:0000256" key="10">
    <source>
        <dbReference type="ARBA" id="ARBA00023125"/>
    </source>
</evidence>
<name>A0A6V8NXH3_9ACTN</name>
<sequence length="617" mass="70724">MTPRLADGELEEIRERNDLVALVSEYTRLKKTGKNYSGLCPFHKEKTPSFVVDSGKQLYHCFGCGEGGDVFSFVMKIESLEFPEAIQRLADRVGYKPKYQQVRAGEGRGAANKEKIYRINQLAKDFYRKSLKETAFGQECLQYLLKRGYTEETIDFFEIGSCTEKWAGFAEYALDKGISLSDLLASGLAIRSEKSSRGFYDQFRHRIIFPITDVMDRVVAFGGRVIDDSLPKYVNSPETPVYQKGKVVYGLSKAKGDMVKQDQALIVEGYTDVMAFHQCGIYNVVASLGTALTIDQIRLIARFTNNIVLVFDSDTAGEKATERGIDLLKEYNGNIALFNQHNINLSAVVLPSGMDPADYMLSHGKEEFSKLLEQARPLIDFTIDSIISRFDLTSAQGKLAAIDRILEFLSTLSSRIVQEEYIKVVAEKLSVEEERLMRELIERNRRARGRISQGRVEQKKQFFPYDRLEREALRLIIHDVGEARKILLNLEEDVFQSGPNKDIFRLLKDGLKGSEEADVSQLLSAIEREELRRLFSSLLFEEREYENEKTCQEVFYMLKELDLKRQISILPRKMEKLSQQGDQEEADRLFEEILRLEGQRRALQEERINQDHLMEGQ</sequence>
<dbReference type="Proteomes" id="UP000543224">
    <property type="component" value="Unassembled WGS sequence"/>
</dbReference>
<dbReference type="CDD" id="cd03364">
    <property type="entry name" value="TOPRIM_DnaG_primases"/>
    <property type="match status" value="1"/>
</dbReference>
<comment type="function">
    <text evidence="12 13">RNA polymerase that catalyzes the synthesis of short RNA molecules used as primers for DNA polymerase during DNA replication.</text>
</comment>
<dbReference type="InterPro" id="IPR013264">
    <property type="entry name" value="DNAG_N"/>
</dbReference>
<keyword evidence="5 12" id="KW-0235">DNA replication</keyword>
<evidence type="ECO:0000256" key="2">
    <source>
        <dbReference type="ARBA" id="ARBA00022515"/>
    </source>
</evidence>
<dbReference type="InterPro" id="IPR006295">
    <property type="entry name" value="DNA_primase_DnaG"/>
</dbReference>
<dbReference type="Gene3D" id="3.90.580.10">
    <property type="entry name" value="Zinc finger, CHC2-type domain"/>
    <property type="match status" value="1"/>
</dbReference>
<dbReference type="Pfam" id="PF08275">
    <property type="entry name" value="DNAG_N"/>
    <property type="match status" value="1"/>
</dbReference>
<reference evidence="16 17" key="1">
    <citation type="journal article" date="2020" name="Front. Microbiol.">
        <title>Single-cell genomics of novel Actinobacteria with the Wood-Ljungdahl pathway discovered in a serpentinizing system.</title>
        <authorList>
            <person name="Merino N."/>
            <person name="Kawai M."/>
            <person name="Boyd E.S."/>
            <person name="Colman D.R."/>
            <person name="McGlynn S.E."/>
            <person name="Nealson K.H."/>
            <person name="Kurokawa K."/>
            <person name="Hongoh Y."/>
        </authorList>
    </citation>
    <scope>NUCLEOTIDE SEQUENCE [LARGE SCALE GENOMIC DNA]</scope>
    <source>
        <strain evidence="16 17">S25</strain>
    </source>
</reference>
<evidence type="ECO:0000256" key="11">
    <source>
        <dbReference type="ARBA" id="ARBA00023163"/>
    </source>
</evidence>
<evidence type="ECO:0000256" key="5">
    <source>
        <dbReference type="ARBA" id="ARBA00022705"/>
    </source>
</evidence>
<dbReference type="InterPro" id="IPR034151">
    <property type="entry name" value="TOPRIM_DnaG_bac"/>
</dbReference>
<evidence type="ECO:0000256" key="1">
    <source>
        <dbReference type="ARBA" id="ARBA00022478"/>
    </source>
</evidence>
<evidence type="ECO:0000256" key="13">
    <source>
        <dbReference type="PIRNR" id="PIRNR002811"/>
    </source>
</evidence>
<feature type="zinc finger region" description="CHC2-type" evidence="12 14">
    <location>
        <begin position="40"/>
        <end position="64"/>
    </location>
</feature>
<dbReference type="EC" id="2.7.7.101" evidence="12"/>
<dbReference type="InterPro" id="IPR006171">
    <property type="entry name" value="TOPRIM_dom"/>
</dbReference>
<dbReference type="FunFam" id="3.90.580.10:FF:000001">
    <property type="entry name" value="DNA primase"/>
    <property type="match status" value="1"/>
</dbReference>
<keyword evidence="1 12" id="KW-0240">DNA-directed RNA polymerase</keyword>
<comment type="subunit">
    <text evidence="12">Monomer. Interacts with DnaB.</text>
</comment>
<accession>A0A6V8NXH3</accession>
<evidence type="ECO:0000256" key="4">
    <source>
        <dbReference type="ARBA" id="ARBA00022695"/>
    </source>
</evidence>
<comment type="cofactor">
    <cofactor evidence="12 13 14">
        <name>Zn(2+)</name>
        <dbReference type="ChEBI" id="CHEBI:29105"/>
    </cofactor>
    <text evidence="12 13 14">Binds 1 zinc ion per monomer.</text>
</comment>
<gene>
    <name evidence="12" type="primary">dnaG</name>
    <name evidence="16" type="ORF">HKBW3S25_00170</name>
</gene>
<dbReference type="GO" id="GO:0005737">
    <property type="term" value="C:cytoplasm"/>
    <property type="evidence" value="ECO:0007669"/>
    <property type="project" value="TreeGrafter"/>
</dbReference>
<dbReference type="InterPro" id="IPR050219">
    <property type="entry name" value="DnaG_primase"/>
</dbReference>
<protein>
    <recommendedName>
        <fullName evidence="12 13">DNA primase</fullName>
        <ecNumber evidence="12">2.7.7.101</ecNumber>
    </recommendedName>
</protein>
<dbReference type="PANTHER" id="PTHR30313:SF2">
    <property type="entry name" value="DNA PRIMASE"/>
    <property type="match status" value="1"/>
</dbReference>
<evidence type="ECO:0000256" key="6">
    <source>
        <dbReference type="ARBA" id="ARBA00022723"/>
    </source>
</evidence>
<evidence type="ECO:0000313" key="17">
    <source>
        <dbReference type="Proteomes" id="UP000543224"/>
    </source>
</evidence>
<dbReference type="PANTHER" id="PTHR30313">
    <property type="entry name" value="DNA PRIMASE"/>
    <property type="match status" value="1"/>
</dbReference>
<dbReference type="InterPro" id="IPR030846">
    <property type="entry name" value="DnaG_bac"/>
</dbReference>
<proteinExistence type="inferred from homology"/>
<dbReference type="Pfam" id="PF13155">
    <property type="entry name" value="Toprim_2"/>
    <property type="match status" value="1"/>
</dbReference>
<dbReference type="Pfam" id="PF01807">
    <property type="entry name" value="Zn_ribbon_DnaG"/>
    <property type="match status" value="1"/>
</dbReference>
<dbReference type="Gene3D" id="3.40.1360.10">
    <property type="match status" value="1"/>
</dbReference>
<keyword evidence="2 12" id="KW-0639">Primosome</keyword>
<keyword evidence="4 12" id="KW-0548">Nucleotidyltransferase</keyword>
<comment type="catalytic activity">
    <reaction evidence="12">
        <text>ssDNA + n NTP = ssDNA/pppN(pN)n-1 hybrid + (n-1) diphosphate.</text>
        <dbReference type="EC" id="2.7.7.101"/>
    </reaction>
</comment>
<keyword evidence="10 12" id="KW-0238">DNA-binding</keyword>
<evidence type="ECO:0000259" key="15">
    <source>
        <dbReference type="PROSITE" id="PS50880"/>
    </source>
</evidence>
<keyword evidence="6 12" id="KW-0479">Metal-binding</keyword>